<keyword evidence="6 9" id="KW-0472">Membrane</keyword>
<keyword evidence="8" id="KW-0807">Transducer</keyword>
<dbReference type="Proteomes" id="UP001596037">
    <property type="component" value="Unassembled WGS sequence"/>
</dbReference>
<evidence type="ECO:0000256" key="8">
    <source>
        <dbReference type="PROSITE-ProRule" id="PRU00284"/>
    </source>
</evidence>
<evidence type="ECO:0000256" key="2">
    <source>
        <dbReference type="ARBA" id="ARBA00022475"/>
    </source>
</evidence>
<organism evidence="11 12">
    <name type="scientific">Caenimonas terrae</name>
    <dbReference type="NCBI Taxonomy" id="696074"/>
    <lineage>
        <taxon>Bacteria</taxon>
        <taxon>Pseudomonadati</taxon>
        <taxon>Pseudomonadota</taxon>
        <taxon>Betaproteobacteria</taxon>
        <taxon>Burkholderiales</taxon>
        <taxon>Comamonadaceae</taxon>
        <taxon>Caenimonas</taxon>
    </lineage>
</organism>
<evidence type="ECO:0000256" key="4">
    <source>
        <dbReference type="ARBA" id="ARBA00022692"/>
    </source>
</evidence>
<evidence type="ECO:0000256" key="9">
    <source>
        <dbReference type="SAM" id="Phobius"/>
    </source>
</evidence>
<proteinExistence type="inferred from homology"/>
<dbReference type="SUPFAM" id="SSF58104">
    <property type="entry name" value="Methyl-accepting chemotaxis protein (MCP) signaling domain"/>
    <property type="match status" value="1"/>
</dbReference>
<evidence type="ECO:0000313" key="12">
    <source>
        <dbReference type="Proteomes" id="UP001596037"/>
    </source>
</evidence>
<dbReference type="Pfam" id="PF00015">
    <property type="entry name" value="MCPsignal"/>
    <property type="match status" value="1"/>
</dbReference>
<keyword evidence="12" id="KW-1185">Reference proteome</keyword>
<sequence length="521" mass="55177">MINRLLAPAFFILKRLSFGAGFSLAAAAFVLPAIAAFSLLPQLQALPAAGIALIGLLTALAFYLLFSLYAYMIFGVSRLIRVAERIAAGELLSGRGATGDESTSNTADRLWSSIMKMNGTLHLIVRQVRASAEVIVGTSRHIVDGNNHLSGRTEEQASAMEETAAGVEQLAASARRNAQDCKQATEISTSARAVAALAAEQMGNMARTMHEIDARARRVGEILGTVEGIAFQTNILALNAAVEAARAGDQGRGFAVVAAEVRSLAQRSAQAAKEIKEILGQSQSSVADGRQLATEAESTMGQVVGRVQEVGEVIERIALASSEQSAGVAEIDRALSRIDAMTQENTALVVEASSAGVALKEEAGRLLEAVSQFKVDRGEERSRAVRQVKDAVKLVLARGAPAACDVLNDRSGRFGGEDYVFAVDMKGVRRAYAPDPSVVGQYDLERTDADGKPICKELIRIASTQGIGWCDFKFLNPKSGRVEPKSVYLERVGELILGCGIYGAEAQRSGGGGQQQALAAR</sequence>
<evidence type="ECO:0000256" key="1">
    <source>
        <dbReference type="ARBA" id="ARBA00004651"/>
    </source>
</evidence>
<dbReference type="PANTHER" id="PTHR43531:SF14">
    <property type="entry name" value="METHYL-ACCEPTING CHEMOTAXIS PROTEIN I-RELATED"/>
    <property type="match status" value="1"/>
</dbReference>
<dbReference type="PANTHER" id="PTHR43531">
    <property type="entry name" value="PROTEIN ICFG"/>
    <property type="match status" value="1"/>
</dbReference>
<dbReference type="Gene3D" id="1.10.287.950">
    <property type="entry name" value="Methyl-accepting chemotaxis protein"/>
    <property type="match status" value="1"/>
</dbReference>
<accession>A0ABW0NI25</accession>
<dbReference type="CDD" id="cd11386">
    <property type="entry name" value="MCP_signal"/>
    <property type="match status" value="1"/>
</dbReference>
<comment type="caution">
    <text evidence="11">The sequence shown here is derived from an EMBL/GenBank/DDBJ whole genome shotgun (WGS) entry which is preliminary data.</text>
</comment>
<reference evidence="12" key="1">
    <citation type="journal article" date="2019" name="Int. J. Syst. Evol. Microbiol.">
        <title>The Global Catalogue of Microorganisms (GCM) 10K type strain sequencing project: providing services to taxonomists for standard genome sequencing and annotation.</title>
        <authorList>
            <consortium name="The Broad Institute Genomics Platform"/>
            <consortium name="The Broad Institute Genome Sequencing Center for Infectious Disease"/>
            <person name="Wu L."/>
            <person name="Ma J."/>
        </authorList>
    </citation>
    <scope>NUCLEOTIDE SEQUENCE [LARGE SCALE GENOMIC DNA]</scope>
    <source>
        <strain evidence="12">CCUG 57401</strain>
    </source>
</reference>
<evidence type="ECO:0000256" key="7">
    <source>
        <dbReference type="ARBA" id="ARBA00029447"/>
    </source>
</evidence>
<dbReference type="Pfam" id="PF17200">
    <property type="entry name" value="sCache_2"/>
    <property type="match status" value="1"/>
</dbReference>
<gene>
    <name evidence="11" type="ORF">ACFPOE_19335</name>
</gene>
<dbReference type="PRINTS" id="PR00260">
    <property type="entry name" value="CHEMTRNSDUCR"/>
</dbReference>
<dbReference type="InterPro" id="IPR004089">
    <property type="entry name" value="MCPsignal_dom"/>
</dbReference>
<evidence type="ECO:0000256" key="5">
    <source>
        <dbReference type="ARBA" id="ARBA00022989"/>
    </source>
</evidence>
<comment type="subcellular location">
    <subcellularLocation>
        <location evidence="1">Cell membrane</location>
        <topology evidence="1">Multi-pass membrane protein</topology>
    </subcellularLocation>
</comment>
<keyword evidence="5 9" id="KW-1133">Transmembrane helix</keyword>
<feature type="transmembrane region" description="Helical" evidence="9">
    <location>
        <begin position="45"/>
        <end position="71"/>
    </location>
</feature>
<dbReference type="InterPro" id="IPR004090">
    <property type="entry name" value="Chemotax_Me-accpt_rcpt"/>
</dbReference>
<dbReference type="PROSITE" id="PS50111">
    <property type="entry name" value="CHEMOTAXIS_TRANSDUC_2"/>
    <property type="match status" value="1"/>
</dbReference>
<evidence type="ECO:0000313" key="11">
    <source>
        <dbReference type="EMBL" id="MFC5499705.1"/>
    </source>
</evidence>
<dbReference type="RefSeq" id="WP_376851957.1">
    <property type="nucleotide sequence ID" value="NZ_JBHSMF010000010.1"/>
</dbReference>
<dbReference type="InterPro" id="IPR033480">
    <property type="entry name" value="sCache_2"/>
</dbReference>
<evidence type="ECO:0000259" key="10">
    <source>
        <dbReference type="PROSITE" id="PS50111"/>
    </source>
</evidence>
<protein>
    <submittedName>
        <fullName evidence="11">Methyl-accepting chemotaxis protein</fullName>
    </submittedName>
</protein>
<dbReference type="SMART" id="SM00283">
    <property type="entry name" value="MA"/>
    <property type="match status" value="1"/>
</dbReference>
<keyword evidence="4 9" id="KW-0812">Transmembrane</keyword>
<keyword evidence="3" id="KW-0488">Methylation</keyword>
<dbReference type="InterPro" id="IPR051310">
    <property type="entry name" value="MCP_chemotaxis"/>
</dbReference>
<comment type="similarity">
    <text evidence="7">Belongs to the methyl-accepting chemotaxis (MCP) protein family.</text>
</comment>
<name>A0ABW0NI25_9BURK</name>
<evidence type="ECO:0000256" key="3">
    <source>
        <dbReference type="ARBA" id="ARBA00022481"/>
    </source>
</evidence>
<feature type="domain" description="Methyl-accepting transducer" evidence="10">
    <location>
        <begin position="131"/>
        <end position="360"/>
    </location>
</feature>
<keyword evidence="2" id="KW-1003">Cell membrane</keyword>
<evidence type="ECO:0000256" key="6">
    <source>
        <dbReference type="ARBA" id="ARBA00023136"/>
    </source>
</evidence>
<dbReference type="EMBL" id="JBHSMF010000010">
    <property type="protein sequence ID" value="MFC5499705.1"/>
    <property type="molecule type" value="Genomic_DNA"/>
</dbReference>